<dbReference type="InterPro" id="IPR036928">
    <property type="entry name" value="AS_sf"/>
</dbReference>
<feature type="domain" description="Amidase" evidence="3">
    <location>
        <begin position="1"/>
        <end position="176"/>
    </location>
</feature>
<keyword evidence="2" id="KW-0378">Hydrolase</keyword>
<evidence type="ECO:0000313" key="5">
    <source>
        <dbReference type="Proteomes" id="UP000002668"/>
    </source>
</evidence>
<dbReference type="Pfam" id="PF01425">
    <property type="entry name" value="Amidase"/>
    <property type="match status" value="1"/>
</dbReference>
<organism evidence="5">
    <name type="scientific">Leptosphaeria maculans (strain JN3 / isolate v23.1.3 / race Av1-4-5-6-7-8)</name>
    <name type="common">Blackleg fungus</name>
    <name type="synonym">Phoma lingam</name>
    <dbReference type="NCBI Taxonomy" id="985895"/>
    <lineage>
        <taxon>Eukaryota</taxon>
        <taxon>Fungi</taxon>
        <taxon>Dikarya</taxon>
        <taxon>Ascomycota</taxon>
        <taxon>Pezizomycotina</taxon>
        <taxon>Dothideomycetes</taxon>
        <taxon>Pleosporomycetidae</taxon>
        <taxon>Pleosporales</taxon>
        <taxon>Pleosporineae</taxon>
        <taxon>Leptosphaeriaceae</taxon>
        <taxon>Plenodomus</taxon>
        <taxon>Plenodomus lingam/Leptosphaeria maculans species complex</taxon>
    </lineage>
</organism>
<keyword evidence="5" id="KW-1185">Reference proteome</keyword>
<reference evidence="5" key="1">
    <citation type="journal article" date="2011" name="Nat. Commun.">
        <title>Effector diversification within compartments of the Leptosphaeria maculans genome affected by Repeat-Induced Point mutations.</title>
        <authorList>
            <person name="Rouxel T."/>
            <person name="Grandaubert J."/>
            <person name="Hane J.K."/>
            <person name="Hoede C."/>
            <person name="van de Wouw A.P."/>
            <person name="Couloux A."/>
            <person name="Dominguez V."/>
            <person name="Anthouard V."/>
            <person name="Bally P."/>
            <person name="Bourras S."/>
            <person name="Cozijnsen A.J."/>
            <person name="Ciuffetti L.M."/>
            <person name="Degrave A."/>
            <person name="Dilmaghani A."/>
            <person name="Duret L."/>
            <person name="Fudal I."/>
            <person name="Goodwin S.B."/>
            <person name="Gout L."/>
            <person name="Glaser N."/>
            <person name="Linglin J."/>
            <person name="Kema G.H.J."/>
            <person name="Lapalu N."/>
            <person name="Lawrence C.B."/>
            <person name="May K."/>
            <person name="Meyer M."/>
            <person name="Ollivier B."/>
            <person name="Poulain J."/>
            <person name="Schoch C.L."/>
            <person name="Simon A."/>
            <person name="Spatafora J.W."/>
            <person name="Stachowiak A."/>
            <person name="Turgeon B.G."/>
            <person name="Tyler B.M."/>
            <person name="Vincent D."/>
            <person name="Weissenbach J."/>
            <person name="Amselem J."/>
            <person name="Quesneville H."/>
            <person name="Oliver R.P."/>
            <person name="Wincker P."/>
            <person name="Balesdent M.-H."/>
            <person name="Howlett B.J."/>
        </authorList>
    </citation>
    <scope>NUCLEOTIDE SEQUENCE [LARGE SCALE GENOMIC DNA]</scope>
    <source>
        <strain evidence="5">JN3 / isolate v23.1.3 / race Av1-4-5-6-7-8</strain>
    </source>
</reference>
<dbReference type="InterPro" id="IPR023631">
    <property type="entry name" value="Amidase_dom"/>
</dbReference>
<comment type="similarity">
    <text evidence="1">Belongs to the amidase family.</text>
</comment>
<evidence type="ECO:0000259" key="3">
    <source>
        <dbReference type="Pfam" id="PF01425"/>
    </source>
</evidence>
<dbReference type="GO" id="GO:0016787">
    <property type="term" value="F:hydrolase activity"/>
    <property type="evidence" value="ECO:0007669"/>
    <property type="project" value="UniProtKB-KW"/>
</dbReference>
<dbReference type="STRING" id="985895.E4ZW12"/>
<dbReference type="HOGENOM" id="CLU_009600_9_1_1"/>
<evidence type="ECO:0000256" key="2">
    <source>
        <dbReference type="ARBA" id="ARBA00022801"/>
    </source>
</evidence>
<dbReference type="SUPFAM" id="SSF75304">
    <property type="entry name" value="Amidase signature (AS) enzymes"/>
    <property type="match status" value="1"/>
</dbReference>
<sequence>MWCETESPVWGLTVHPRRPDYTAGGSTGGEGAMFSLGGTLCGWGTDIGGSIRIPSHVNGVYGLKPSSTRLPYQGVSVSTDGQEHVPSVIGPMSRDIDSLIVVTKAVLDVEQWSLDPKCSPIPWRAESFEDVQSRPLVIAVLRDDGVVRVHPPIERVLEETLIRLRDAGHEIISCRPADGWEDIRRDVEAEGEPYIPHVEALVNRGKAISVYQYWQLSKQKLAAQERFLNLWNSTKSNRTGKQIDILLTPVMSHTAVFNIVDYPAVVLPGGHVSKELDSEAIEKMGAYKPRNALDK</sequence>
<dbReference type="PANTHER" id="PTHR46072:SF2">
    <property type="entry name" value="AMIDASE (EUROFUNG)"/>
    <property type="match status" value="1"/>
</dbReference>
<dbReference type="eggNOG" id="KOG1212">
    <property type="taxonomic scope" value="Eukaryota"/>
</dbReference>
<dbReference type="Gene3D" id="3.90.1300.10">
    <property type="entry name" value="Amidase signature (AS) domain"/>
    <property type="match status" value="1"/>
</dbReference>
<dbReference type="EMBL" id="FP929127">
    <property type="protein sequence ID" value="CBX95788.1"/>
    <property type="molecule type" value="Genomic_DNA"/>
</dbReference>
<dbReference type="OrthoDB" id="6428749at2759"/>
<gene>
    <name evidence="4" type="ORF">LEMA_P029400.1</name>
</gene>
<dbReference type="OMA" id="CEHESAF"/>
<accession>E4ZW12</accession>
<dbReference type="AlphaFoldDB" id="E4ZW12"/>
<evidence type="ECO:0000313" key="4">
    <source>
        <dbReference type="EMBL" id="CBX95788.1"/>
    </source>
</evidence>
<proteinExistence type="inferred from homology"/>
<dbReference type="VEuPathDB" id="FungiDB:LEMA_P029400.1"/>
<evidence type="ECO:0000256" key="1">
    <source>
        <dbReference type="ARBA" id="ARBA00009199"/>
    </source>
</evidence>
<dbReference type="PANTHER" id="PTHR46072">
    <property type="entry name" value="AMIDASE-RELATED-RELATED"/>
    <property type="match status" value="1"/>
</dbReference>
<dbReference type="Proteomes" id="UP000002668">
    <property type="component" value="Genome"/>
</dbReference>
<protein>
    <recommendedName>
        <fullName evidence="3">Amidase domain-containing protein</fullName>
    </recommendedName>
</protein>
<dbReference type="InParanoid" id="E4ZW12"/>
<name>E4ZW12_LEPMJ</name>